<dbReference type="CDD" id="cd00112">
    <property type="entry name" value="LDLa"/>
    <property type="match status" value="1"/>
</dbReference>
<evidence type="ECO:0000313" key="5">
    <source>
        <dbReference type="EMBL" id="VDO74358.1"/>
    </source>
</evidence>
<comment type="caution">
    <text evidence="2">Lacks conserved residue(s) required for the propagation of feature annotation.</text>
</comment>
<evidence type="ECO:0000256" key="2">
    <source>
        <dbReference type="PROSITE-ProRule" id="PRU00124"/>
    </source>
</evidence>
<dbReference type="EMBL" id="UZAH01026019">
    <property type="protein sequence ID" value="VDO74358.1"/>
    <property type="molecule type" value="Genomic_DNA"/>
</dbReference>
<organism evidence="6 7">
    <name type="scientific">Heligmosomoides polygyrus</name>
    <name type="common">Parasitic roundworm</name>
    <dbReference type="NCBI Taxonomy" id="6339"/>
    <lineage>
        <taxon>Eukaryota</taxon>
        <taxon>Metazoa</taxon>
        <taxon>Ecdysozoa</taxon>
        <taxon>Nematoda</taxon>
        <taxon>Chromadorea</taxon>
        <taxon>Rhabditida</taxon>
        <taxon>Rhabditina</taxon>
        <taxon>Rhabditomorpha</taxon>
        <taxon>Strongyloidea</taxon>
        <taxon>Heligmosomidae</taxon>
        <taxon>Heligmosomoides</taxon>
    </lineage>
</organism>
<feature type="compositionally biased region" description="Polar residues" evidence="3">
    <location>
        <begin position="288"/>
        <end position="300"/>
    </location>
</feature>
<dbReference type="InterPro" id="IPR036055">
    <property type="entry name" value="LDL_receptor-like_sf"/>
</dbReference>
<protein>
    <submittedName>
        <fullName evidence="7">EGF-like domain-containing protein</fullName>
    </submittedName>
</protein>
<dbReference type="Pfam" id="PF00057">
    <property type="entry name" value="Ldl_recept_a"/>
    <property type="match status" value="1"/>
</dbReference>
<feature type="compositionally biased region" description="Basic and acidic residues" evidence="3">
    <location>
        <begin position="1039"/>
        <end position="1052"/>
    </location>
</feature>
<keyword evidence="4" id="KW-0472">Membrane</keyword>
<evidence type="ECO:0000313" key="6">
    <source>
        <dbReference type="Proteomes" id="UP000050761"/>
    </source>
</evidence>
<feature type="region of interest" description="Disordered" evidence="3">
    <location>
        <begin position="878"/>
        <end position="974"/>
    </location>
</feature>
<dbReference type="WBParaSite" id="HPBE_0000797001-mRNA-1">
    <property type="protein sequence ID" value="HPBE_0000797001-mRNA-1"/>
    <property type="gene ID" value="HPBE_0000797001"/>
</dbReference>
<sequence>MCSAYAVAGRLPGRCLPGDFDCGFGRCVPITSFHDGKPDCYDGSDECMRSLRQMKSAAKEAVCNIELLIAGCFFGQIKCGAYCVDMSQALGCLFTTRCDDSNRQPPWCSVSNQLYVRALEFSFRCYYNRTKQVAMPAPLNYTDAFLALTNALPLPGFRPPQFPSIYPPLPTLPPPNPYFTPTPSFTLPPPVQLSRITGLPPLPPPFPTLLPTTSSVISPVIQPESMIPLIPTESTGAVFVPDGSATPEDLFNSRSQPPSTTSTKVSKPSDSPDFITGLGSQPLPPSVTPVTKTPDTSKSPDVNMGILKTTKHAWQIRGRWRTTTATPALPKSSHSEKLTHIQVAVGDNREDATHSRVDLSASASGQNENYGQGKESSITRIDLKSKENTADLVILKQTTVSPAQTATPGQIGIPNQILPLPGFQGTVNPKFRTTSRPVTGPSSGGTEGNTTSSSSSMRKPTSSGGRPASSGGPDAATFRPPWSINAGTLVSSPASSSLQPLETPSTETTTAVDSADQNTRNTCLMEMVRSSESRYPSRECQCPTGEMLVNNECEAHEVDLVFYKLDVNSACGETNLTPEQRKWIAIEKVGETATLPWCVRMNSNGDAIVNSVCETRCDLASIRNQMQDKQTSKASSSVEEAPLCDDDSTNYCHRYADCTVEDVRLKCICKPGTNDTSHGTGKVCDGIPNEDDCIMIMGACLIFWLIILLGLLLLIPLIIFLLLHCCPGRMNSVHPTNHKEGHGTVLPGKKHRRTREENRHISAMMTTLMAKAAGGQREMAMKMALAELEMKKERKKEKVSKAPEKSDIVEVEDASELTSATVINQNSAVNSVQPVKSVNGGSAAMREIDSLPGTVQPHVGETPIIEKIVQPEIVVQSSTPEMNRSEDKSDITLKSASPSSLTMTEVTTPVPETLPPIVSEYEQAPPSKPHISQTDSSERSSRNDKLAEMLGVTLDRPGEAPASQPARPSLRKTDEQIVEEITRQGVVIPISPSDIPTLSFEDRAAERSRVAPSDSIRHRPRPPPASRRVVPSVQVTASERSKRPAPRLDRPCRAATTATGPVFVPKRAREQQKGRDVGRKPASTTPSRRAAVPLTSTRQLLKPPVEQKLHSSTDESDPEVIGDFNF</sequence>
<dbReference type="AlphaFoldDB" id="A0A183FL73"/>
<name>A0A183FL73_HELPZ</name>
<gene>
    <name evidence="5" type="ORF">HPBE_LOCUS7971</name>
</gene>
<feature type="compositionally biased region" description="Polar residues" evidence="3">
    <location>
        <begin position="485"/>
        <end position="518"/>
    </location>
</feature>
<keyword evidence="4" id="KW-0812">Transmembrane</keyword>
<evidence type="ECO:0000256" key="4">
    <source>
        <dbReference type="SAM" id="Phobius"/>
    </source>
</evidence>
<dbReference type="Gene3D" id="4.10.400.10">
    <property type="entry name" value="Low-density Lipoprotein Receptor"/>
    <property type="match status" value="1"/>
</dbReference>
<keyword evidence="6" id="KW-1185">Reference proteome</keyword>
<keyword evidence="1 2" id="KW-1015">Disulfide bond</keyword>
<feature type="compositionally biased region" description="Polar residues" evidence="3">
    <location>
        <begin position="361"/>
        <end position="379"/>
    </location>
</feature>
<feature type="compositionally biased region" description="Low complexity" evidence="3">
    <location>
        <begin position="901"/>
        <end position="911"/>
    </location>
</feature>
<feature type="compositionally biased region" description="Basic and acidic residues" evidence="3">
    <location>
        <begin position="1067"/>
        <end position="1079"/>
    </location>
</feature>
<reference evidence="5 6" key="1">
    <citation type="submission" date="2018-11" db="EMBL/GenBank/DDBJ databases">
        <authorList>
            <consortium name="Pathogen Informatics"/>
        </authorList>
    </citation>
    <scope>NUCLEOTIDE SEQUENCE [LARGE SCALE GENOMIC DNA]</scope>
</reference>
<feature type="compositionally biased region" description="Basic and acidic residues" evidence="3">
    <location>
        <begin position="1000"/>
        <end position="1009"/>
    </location>
</feature>
<dbReference type="OrthoDB" id="6514358at2759"/>
<dbReference type="SMART" id="SM00192">
    <property type="entry name" value="LDLa"/>
    <property type="match status" value="1"/>
</dbReference>
<feature type="region of interest" description="Disordered" evidence="3">
    <location>
        <begin position="990"/>
        <end position="1126"/>
    </location>
</feature>
<feature type="disulfide bond" evidence="2">
    <location>
        <begin position="15"/>
        <end position="27"/>
    </location>
</feature>
<feature type="region of interest" description="Disordered" evidence="3">
    <location>
        <begin position="422"/>
        <end position="518"/>
    </location>
</feature>
<reference evidence="7" key="2">
    <citation type="submission" date="2019-09" db="UniProtKB">
        <authorList>
            <consortium name="WormBaseParasite"/>
        </authorList>
    </citation>
    <scope>IDENTIFICATION</scope>
</reference>
<evidence type="ECO:0000256" key="1">
    <source>
        <dbReference type="ARBA" id="ARBA00023157"/>
    </source>
</evidence>
<proteinExistence type="predicted"/>
<dbReference type="SUPFAM" id="SSF57424">
    <property type="entry name" value="LDL receptor-like module"/>
    <property type="match status" value="1"/>
</dbReference>
<dbReference type="InterPro" id="IPR002172">
    <property type="entry name" value="LDrepeatLR_classA_rpt"/>
</dbReference>
<dbReference type="PROSITE" id="PS50068">
    <property type="entry name" value="LDLRA_2"/>
    <property type="match status" value="1"/>
</dbReference>
<accession>A0A183FL73</accession>
<keyword evidence="4" id="KW-1133">Transmembrane helix</keyword>
<evidence type="ECO:0000256" key="3">
    <source>
        <dbReference type="SAM" id="MobiDB-lite"/>
    </source>
</evidence>
<feature type="region of interest" description="Disordered" evidence="3">
    <location>
        <begin position="238"/>
        <end position="381"/>
    </location>
</feature>
<feature type="region of interest" description="Disordered" evidence="3">
    <location>
        <begin position="735"/>
        <end position="754"/>
    </location>
</feature>
<accession>A0A3P8BD36</accession>
<feature type="disulfide bond" evidence="2">
    <location>
        <begin position="22"/>
        <end position="40"/>
    </location>
</feature>
<feature type="compositionally biased region" description="Low complexity" evidence="3">
    <location>
        <begin position="255"/>
        <end position="273"/>
    </location>
</feature>
<feature type="compositionally biased region" description="Low complexity" evidence="3">
    <location>
        <begin position="448"/>
        <end position="476"/>
    </location>
</feature>
<feature type="compositionally biased region" description="Polar residues" evidence="3">
    <location>
        <begin position="425"/>
        <end position="437"/>
    </location>
</feature>
<dbReference type="Proteomes" id="UP000050761">
    <property type="component" value="Unassembled WGS sequence"/>
</dbReference>
<feature type="compositionally biased region" description="Basic and acidic residues" evidence="3">
    <location>
        <begin position="936"/>
        <end position="947"/>
    </location>
</feature>
<feature type="transmembrane region" description="Helical" evidence="4">
    <location>
        <begin position="701"/>
        <end position="723"/>
    </location>
</feature>
<feature type="compositionally biased region" description="Basic and acidic residues" evidence="3">
    <location>
        <begin position="347"/>
        <end position="357"/>
    </location>
</feature>
<evidence type="ECO:0000313" key="7">
    <source>
        <dbReference type="WBParaSite" id="HPBE_0000797001-mRNA-1"/>
    </source>
</evidence>